<name>A0A650CV29_ACIAM</name>
<dbReference type="SUPFAM" id="SSF54909">
    <property type="entry name" value="Dimeric alpha+beta barrel"/>
    <property type="match status" value="1"/>
</dbReference>
<dbReference type="PANTHER" id="PTHR36843:SF1">
    <property type="entry name" value="COPROHEME DECARBOXYLASE"/>
    <property type="match status" value="1"/>
</dbReference>
<dbReference type="Proteomes" id="UP000426328">
    <property type="component" value="Chromosome"/>
</dbReference>
<organism evidence="5 6">
    <name type="scientific">Acidianus ambivalens</name>
    <name type="common">Desulfurolobus ambivalens</name>
    <dbReference type="NCBI Taxonomy" id="2283"/>
    <lineage>
        <taxon>Archaea</taxon>
        <taxon>Thermoproteota</taxon>
        <taxon>Thermoprotei</taxon>
        <taxon>Sulfolobales</taxon>
        <taxon>Sulfolobaceae</taxon>
        <taxon>Acidianus</taxon>
    </lineage>
</organism>
<keyword evidence="2" id="KW-0479">Metal-binding</keyword>
<dbReference type="GO" id="GO:0046872">
    <property type="term" value="F:metal ion binding"/>
    <property type="evidence" value="ECO:0007669"/>
    <property type="project" value="UniProtKB-KW"/>
</dbReference>
<gene>
    <name evidence="5" type="ORF">D1866_06780</name>
    <name evidence="4" type="ORF">GFB69_08040</name>
</gene>
<protein>
    <submittedName>
        <fullName evidence="5">Chlorite dismutase</fullName>
    </submittedName>
</protein>
<evidence type="ECO:0000313" key="4">
    <source>
        <dbReference type="EMBL" id="MQL55689.1"/>
    </source>
</evidence>
<keyword evidence="3" id="KW-0408">Iron</keyword>
<dbReference type="GO" id="GO:0020037">
    <property type="term" value="F:heme binding"/>
    <property type="evidence" value="ECO:0007669"/>
    <property type="project" value="InterPro"/>
</dbReference>
<evidence type="ECO:0000313" key="5">
    <source>
        <dbReference type="EMBL" id="QGR21734.1"/>
    </source>
</evidence>
<dbReference type="Gene3D" id="3.30.70.1030">
    <property type="entry name" value="Apc35880, domain 1"/>
    <property type="match status" value="1"/>
</dbReference>
<dbReference type="Proteomes" id="UP000474054">
    <property type="component" value="Unassembled WGS sequence"/>
</dbReference>
<dbReference type="EMBL" id="CP045482">
    <property type="protein sequence ID" value="QGR21734.1"/>
    <property type="molecule type" value="Genomic_DNA"/>
</dbReference>
<evidence type="ECO:0000313" key="6">
    <source>
        <dbReference type="Proteomes" id="UP000426328"/>
    </source>
</evidence>
<evidence type="ECO:0000256" key="3">
    <source>
        <dbReference type="ARBA" id="ARBA00023004"/>
    </source>
</evidence>
<dbReference type="RefSeq" id="WP_152941740.1">
    <property type="nucleotide sequence ID" value="NZ_CP045482.1"/>
</dbReference>
<proteinExistence type="predicted"/>
<reference evidence="4 7" key="1">
    <citation type="submission" date="2019-10" db="EMBL/GenBank/DDBJ databases">
        <title>Comparative genomics of sulfur disproportionating microorganisms.</title>
        <authorList>
            <person name="Ward L.M."/>
            <person name="Bertran E."/>
            <person name="Johnston D."/>
        </authorList>
    </citation>
    <scope>NUCLEOTIDE SEQUENCE [LARGE SCALE GENOMIC DNA]</scope>
    <source>
        <strain evidence="4 7">DSM 3772</strain>
    </source>
</reference>
<keyword evidence="1" id="KW-0349">Heme</keyword>
<accession>A0A650CV29</accession>
<dbReference type="Pfam" id="PF06778">
    <property type="entry name" value="Chlor_dismutase"/>
    <property type="match status" value="1"/>
</dbReference>
<dbReference type="GeneID" id="42779428"/>
<keyword evidence="6" id="KW-1185">Reference proteome</keyword>
<dbReference type="EMBL" id="WHYS01000002">
    <property type="protein sequence ID" value="MQL55689.1"/>
    <property type="molecule type" value="Genomic_DNA"/>
</dbReference>
<reference evidence="5 6" key="2">
    <citation type="submission" date="2019-10" db="EMBL/GenBank/DDBJ databases">
        <title>Genome Sequences from Six Type Strain Members of the Archaeal Family Sulfolobaceae: Acidianus ambivalens, Acidianus infernus, Metallosphaera prunae, Stygiolobus azoricus, Sulfolobus metallicus, and Sulfurisphaera ohwakuensis.</title>
        <authorList>
            <person name="Counts J.A."/>
            <person name="Kelly R.M."/>
        </authorList>
    </citation>
    <scope>NUCLEOTIDE SEQUENCE [LARGE SCALE GENOMIC DNA]</scope>
    <source>
        <strain evidence="5 6">LEI 10</strain>
    </source>
</reference>
<dbReference type="AlphaFoldDB" id="A0A650CV29"/>
<dbReference type="PANTHER" id="PTHR36843">
    <property type="entry name" value="HEME-DEPENDENT PEROXIDASE YWFI-RELATED"/>
    <property type="match status" value="1"/>
</dbReference>
<dbReference type="KEGG" id="aamb:D1866_06780"/>
<dbReference type="InterPro" id="IPR011008">
    <property type="entry name" value="Dimeric_a/b-barrel"/>
</dbReference>
<sequence>MVNEVYMMVYSIKFDKDWWRLNHEARKSILSKSEEVANEIKRDVISIKKFSSLSQESNIIYWLSSFSTSPFLEFRSAILSAFEGYALESNLFLSVFKPSPYMKSNFDPKVVLGGEQLKYFVAYPMKKSPEWYLLPFEEREKIMKEHIDMAINNPKNNGIKSYTTYSFGIGDYEFVVIYEIPDLFNWVDVVEKLREAKARKWIVKEEPLIVGETKAFDFLA</sequence>
<dbReference type="GO" id="GO:0016491">
    <property type="term" value="F:oxidoreductase activity"/>
    <property type="evidence" value="ECO:0007669"/>
    <property type="project" value="InterPro"/>
</dbReference>
<dbReference type="InterPro" id="IPR010644">
    <property type="entry name" value="ChdC/CLD"/>
</dbReference>
<evidence type="ECO:0000313" key="7">
    <source>
        <dbReference type="Proteomes" id="UP000474054"/>
    </source>
</evidence>
<evidence type="ECO:0000256" key="2">
    <source>
        <dbReference type="ARBA" id="ARBA00022723"/>
    </source>
</evidence>
<evidence type="ECO:0000256" key="1">
    <source>
        <dbReference type="ARBA" id="ARBA00022617"/>
    </source>
</evidence>